<dbReference type="Proteomes" id="UP000186218">
    <property type="component" value="Unassembled WGS sequence"/>
</dbReference>
<accession>A0A1N7GVA1</accession>
<evidence type="ECO:0000313" key="3">
    <source>
        <dbReference type="Proteomes" id="UP000186218"/>
    </source>
</evidence>
<keyword evidence="3" id="KW-1185">Reference proteome</keyword>
<organism evidence="2 3">
    <name type="scientific">Williamsia sterculiae</name>
    <dbReference type="NCBI Taxonomy" id="1344003"/>
    <lineage>
        <taxon>Bacteria</taxon>
        <taxon>Bacillati</taxon>
        <taxon>Actinomycetota</taxon>
        <taxon>Actinomycetes</taxon>
        <taxon>Mycobacteriales</taxon>
        <taxon>Nocardiaceae</taxon>
        <taxon>Williamsia</taxon>
    </lineage>
</organism>
<gene>
    <name evidence="2" type="ORF">SAMN05445060_3129</name>
</gene>
<evidence type="ECO:0000256" key="1">
    <source>
        <dbReference type="SAM" id="MobiDB-lite"/>
    </source>
</evidence>
<dbReference type="AlphaFoldDB" id="A0A1N7GVA1"/>
<evidence type="ECO:0000313" key="2">
    <source>
        <dbReference type="EMBL" id="SIS16517.1"/>
    </source>
</evidence>
<dbReference type="STRING" id="1344003.SAMN05445060_3129"/>
<feature type="region of interest" description="Disordered" evidence="1">
    <location>
        <begin position="79"/>
        <end position="101"/>
    </location>
</feature>
<proteinExistence type="predicted"/>
<protein>
    <submittedName>
        <fullName evidence="2">Uncharacterized protein</fullName>
    </submittedName>
</protein>
<dbReference type="EMBL" id="FTNT01000010">
    <property type="protein sequence ID" value="SIS16517.1"/>
    <property type="molecule type" value="Genomic_DNA"/>
</dbReference>
<sequence>MDMDHGGVRVELDPNAVRHRVAASVELRDALAGLMAEADAASASLRAACSDDQGGRGFVTALGGRDRAATESVRTSLHAAGRLTSGLEGASRSLSDADGTR</sequence>
<name>A0A1N7GVA1_9NOCA</name>
<reference evidence="2 3" key="1">
    <citation type="submission" date="2017-01" db="EMBL/GenBank/DDBJ databases">
        <authorList>
            <person name="Mah S.A."/>
            <person name="Swanson W.J."/>
            <person name="Moy G.W."/>
            <person name="Vacquier V.D."/>
        </authorList>
    </citation>
    <scope>NUCLEOTIDE SEQUENCE [LARGE SCALE GENOMIC DNA]</scope>
    <source>
        <strain evidence="2 3">CPCC 203464</strain>
    </source>
</reference>
<dbReference type="RefSeq" id="WP_076481268.1">
    <property type="nucleotide sequence ID" value="NZ_FTNT01000010.1"/>
</dbReference>